<feature type="region of interest" description="Disordered" evidence="1">
    <location>
        <begin position="298"/>
        <end position="353"/>
    </location>
</feature>
<evidence type="ECO:0000256" key="1">
    <source>
        <dbReference type="SAM" id="MobiDB-lite"/>
    </source>
</evidence>
<dbReference type="Proteomes" id="UP001285441">
    <property type="component" value="Unassembled WGS sequence"/>
</dbReference>
<dbReference type="EMBL" id="JAULSW010000006">
    <property type="protein sequence ID" value="KAK3377812.1"/>
    <property type="molecule type" value="Genomic_DNA"/>
</dbReference>
<feature type="region of interest" description="Disordered" evidence="1">
    <location>
        <begin position="1"/>
        <end position="99"/>
    </location>
</feature>
<keyword evidence="3" id="KW-1185">Reference proteome</keyword>
<evidence type="ECO:0000313" key="2">
    <source>
        <dbReference type="EMBL" id="KAK3377812.1"/>
    </source>
</evidence>
<feature type="compositionally biased region" description="Basic and acidic residues" evidence="1">
    <location>
        <begin position="247"/>
        <end position="262"/>
    </location>
</feature>
<feature type="compositionally biased region" description="Polar residues" evidence="1">
    <location>
        <begin position="311"/>
        <end position="326"/>
    </location>
</feature>
<proteinExistence type="predicted"/>
<dbReference type="AlphaFoldDB" id="A0AAE0KKC7"/>
<protein>
    <submittedName>
        <fullName evidence="2">Uncharacterized protein</fullName>
    </submittedName>
</protein>
<organism evidence="2 3">
    <name type="scientific">Podospora didyma</name>
    <dbReference type="NCBI Taxonomy" id="330526"/>
    <lineage>
        <taxon>Eukaryota</taxon>
        <taxon>Fungi</taxon>
        <taxon>Dikarya</taxon>
        <taxon>Ascomycota</taxon>
        <taxon>Pezizomycotina</taxon>
        <taxon>Sordariomycetes</taxon>
        <taxon>Sordariomycetidae</taxon>
        <taxon>Sordariales</taxon>
        <taxon>Podosporaceae</taxon>
        <taxon>Podospora</taxon>
    </lineage>
</organism>
<reference evidence="2" key="1">
    <citation type="journal article" date="2023" name="Mol. Phylogenet. Evol.">
        <title>Genome-scale phylogeny and comparative genomics of the fungal order Sordariales.</title>
        <authorList>
            <person name="Hensen N."/>
            <person name="Bonometti L."/>
            <person name="Westerberg I."/>
            <person name="Brannstrom I.O."/>
            <person name="Guillou S."/>
            <person name="Cros-Aarteil S."/>
            <person name="Calhoun S."/>
            <person name="Haridas S."/>
            <person name="Kuo A."/>
            <person name="Mondo S."/>
            <person name="Pangilinan J."/>
            <person name="Riley R."/>
            <person name="LaButti K."/>
            <person name="Andreopoulos B."/>
            <person name="Lipzen A."/>
            <person name="Chen C."/>
            <person name="Yan M."/>
            <person name="Daum C."/>
            <person name="Ng V."/>
            <person name="Clum A."/>
            <person name="Steindorff A."/>
            <person name="Ohm R.A."/>
            <person name="Martin F."/>
            <person name="Silar P."/>
            <person name="Natvig D.O."/>
            <person name="Lalanne C."/>
            <person name="Gautier V."/>
            <person name="Ament-Velasquez S.L."/>
            <person name="Kruys A."/>
            <person name="Hutchinson M.I."/>
            <person name="Powell A.J."/>
            <person name="Barry K."/>
            <person name="Miller A.N."/>
            <person name="Grigoriev I.V."/>
            <person name="Debuchy R."/>
            <person name="Gladieux P."/>
            <person name="Hiltunen Thoren M."/>
            <person name="Johannesson H."/>
        </authorList>
    </citation>
    <scope>NUCLEOTIDE SEQUENCE</scope>
    <source>
        <strain evidence="2">CBS 232.78</strain>
    </source>
</reference>
<evidence type="ECO:0000313" key="3">
    <source>
        <dbReference type="Proteomes" id="UP001285441"/>
    </source>
</evidence>
<feature type="region of interest" description="Disordered" evidence="1">
    <location>
        <begin position="169"/>
        <end position="284"/>
    </location>
</feature>
<feature type="compositionally biased region" description="Polar residues" evidence="1">
    <location>
        <begin position="182"/>
        <end position="197"/>
    </location>
</feature>
<feature type="compositionally biased region" description="Low complexity" evidence="1">
    <location>
        <begin position="298"/>
        <end position="310"/>
    </location>
</feature>
<accession>A0AAE0KKC7</accession>
<gene>
    <name evidence="2" type="ORF">B0H63DRAFT_451657</name>
</gene>
<feature type="compositionally biased region" description="Basic and acidic residues" evidence="1">
    <location>
        <begin position="46"/>
        <end position="55"/>
    </location>
</feature>
<sequence>MGLRLYQAPVESDIQSKPAANKPPGSAQQVARSAIRRARYAPNPRDILHDRERQRERRRRALAAASAHISGELQSLERSLTDEPPVGASGTGDGNGTISESRRALRDMASRMGILDDRVVAMFGERWATLHADSMPSPGRQLEMDNAAAEAEAATMIPPTMAMAVDPEFLPRRIPGPPTEPYATSSIRSTQALTHSSRGSRRTPLTDRQNRRLANQLDAWATSDDPTARPRDGGLRSVTDPDFFDGLGDRNRSLSPEGDHVWDTLLSTLTPDPQPPSVGSSFASAPAASSFTSVAASTATSQSNTTAVATGASSRTSFTNPNTVEESTVEPPCESGCEGSDTEGEEEDEAERFPWDYQPHHHTDADIIRMNRGNTGSGDDALDELADTGGLQRIVRNLAQRVDIPDSWWADVGLSRTLSREALN</sequence>
<reference evidence="2" key="2">
    <citation type="submission" date="2023-06" db="EMBL/GenBank/DDBJ databases">
        <authorList>
            <consortium name="Lawrence Berkeley National Laboratory"/>
            <person name="Haridas S."/>
            <person name="Hensen N."/>
            <person name="Bonometti L."/>
            <person name="Westerberg I."/>
            <person name="Brannstrom I.O."/>
            <person name="Guillou S."/>
            <person name="Cros-Aarteil S."/>
            <person name="Calhoun S."/>
            <person name="Kuo A."/>
            <person name="Mondo S."/>
            <person name="Pangilinan J."/>
            <person name="Riley R."/>
            <person name="LaButti K."/>
            <person name="Andreopoulos B."/>
            <person name="Lipzen A."/>
            <person name="Chen C."/>
            <person name="Yanf M."/>
            <person name="Daum C."/>
            <person name="Ng V."/>
            <person name="Clum A."/>
            <person name="Steindorff A."/>
            <person name="Ohm R."/>
            <person name="Martin F."/>
            <person name="Silar P."/>
            <person name="Natvig D."/>
            <person name="Lalanne C."/>
            <person name="Gautier V."/>
            <person name="Ament-velasquez S.L."/>
            <person name="Kruys A."/>
            <person name="Hutchinson M.I."/>
            <person name="Powell A.J."/>
            <person name="Barry K."/>
            <person name="Miller A.N."/>
            <person name="Grigoriev I.V."/>
            <person name="Debuchy R."/>
            <person name="Gladieux P."/>
            <person name="Thoren M.H."/>
            <person name="Johannesson H."/>
        </authorList>
    </citation>
    <scope>NUCLEOTIDE SEQUENCE</scope>
    <source>
        <strain evidence="2">CBS 232.78</strain>
    </source>
</reference>
<name>A0AAE0KKC7_9PEZI</name>
<comment type="caution">
    <text evidence="2">The sequence shown here is derived from an EMBL/GenBank/DDBJ whole genome shotgun (WGS) entry which is preliminary data.</text>
</comment>
<feature type="compositionally biased region" description="Acidic residues" evidence="1">
    <location>
        <begin position="340"/>
        <end position="350"/>
    </location>
</feature>